<dbReference type="AlphaFoldDB" id="A0A3P7J772"/>
<accession>A0A3P7J772</accession>
<dbReference type="PANTHER" id="PTHR10961:SF46">
    <property type="entry name" value="PEROXISOMAL SARCOSINE OXIDASE"/>
    <property type="match status" value="1"/>
</dbReference>
<name>A0A3P7J772_STRVU</name>
<keyword evidence="6" id="KW-1185">Reference proteome</keyword>
<keyword evidence="3" id="KW-0274">FAD</keyword>
<evidence type="ECO:0000256" key="3">
    <source>
        <dbReference type="ARBA" id="ARBA00022827"/>
    </source>
</evidence>
<reference evidence="5 6" key="1">
    <citation type="submission" date="2018-11" db="EMBL/GenBank/DDBJ databases">
        <authorList>
            <consortium name="Pathogen Informatics"/>
        </authorList>
    </citation>
    <scope>NUCLEOTIDE SEQUENCE [LARGE SCALE GENOMIC DNA]</scope>
</reference>
<dbReference type="Gene3D" id="3.50.50.60">
    <property type="entry name" value="FAD/NAD(P)-binding domain"/>
    <property type="match status" value="1"/>
</dbReference>
<proteinExistence type="predicted"/>
<evidence type="ECO:0000313" key="6">
    <source>
        <dbReference type="Proteomes" id="UP000270094"/>
    </source>
</evidence>
<dbReference type="PANTHER" id="PTHR10961">
    <property type="entry name" value="PEROXISOMAL SARCOSINE OXIDASE"/>
    <property type="match status" value="1"/>
</dbReference>
<dbReference type="GO" id="GO:0005777">
    <property type="term" value="C:peroxisome"/>
    <property type="evidence" value="ECO:0007669"/>
    <property type="project" value="TreeGrafter"/>
</dbReference>
<keyword evidence="4" id="KW-0560">Oxidoreductase</keyword>
<dbReference type="InterPro" id="IPR045170">
    <property type="entry name" value="MTOX"/>
</dbReference>
<comment type="cofactor">
    <cofactor evidence="1">
        <name>FAD</name>
        <dbReference type="ChEBI" id="CHEBI:57692"/>
    </cofactor>
</comment>
<dbReference type="Proteomes" id="UP000270094">
    <property type="component" value="Unassembled WGS sequence"/>
</dbReference>
<dbReference type="EMBL" id="UYYB01103948">
    <property type="protein sequence ID" value="VDM79096.1"/>
    <property type="molecule type" value="Genomic_DNA"/>
</dbReference>
<dbReference type="GO" id="GO:0050031">
    <property type="term" value="F:L-pipecolate oxidase activity"/>
    <property type="evidence" value="ECO:0007669"/>
    <property type="project" value="TreeGrafter"/>
</dbReference>
<protein>
    <submittedName>
        <fullName evidence="5">Uncharacterized protein</fullName>
    </submittedName>
</protein>
<dbReference type="GO" id="GO:0033514">
    <property type="term" value="P:L-lysine catabolic process to acetyl-CoA via L-pipecolate"/>
    <property type="evidence" value="ECO:0007669"/>
    <property type="project" value="TreeGrafter"/>
</dbReference>
<evidence type="ECO:0000256" key="1">
    <source>
        <dbReference type="ARBA" id="ARBA00001974"/>
    </source>
</evidence>
<evidence type="ECO:0000313" key="5">
    <source>
        <dbReference type="EMBL" id="VDM79096.1"/>
    </source>
</evidence>
<evidence type="ECO:0000256" key="4">
    <source>
        <dbReference type="ARBA" id="ARBA00023002"/>
    </source>
</evidence>
<gene>
    <name evidence="5" type="ORF">SVUK_LOCUS14094</name>
</gene>
<sequence length="67" mass="7249">MLIDQPADFISNHLPILDSSEPAHIDKCKYTVSEDNHYVIGHYPGAKNVLIGGGCSGTGFKVDIIHV</sequence>
<dbReference type="GO" id="GO:0050660">
    <property type="term" value="F:flavin adenine dinucleotide binding"/>
    <property type="evidence" value="ECO:0007669"/>
    <property type="project" value="InterPro"/>
</dbReference>
<keyword evidence="2" id="KW-0285">Flavoprotein</keyword>
<evidence type="ECO:0000256" key="2">
    <source>
        <dbReference type="ARBA" id="ARBA00022630"/>
    </source>
</evidence>
<dbReference type="InterPro" id="IPR036188">
    <property type="entry name" value="FAD/NAD-bd_sf"/>
</dbReference>
<dbReference type="OrthoDB" id="424974at2759"/>
<organism evidence="5 6">
    <name type="scientific">Strongylus vulgaris</name>
    <name type="common">Blood worm</name>
    <dbReference type="NCBI Taxonomy" id="40348"/>
    <lineage>
        <taxon>Eukaryota</taxon>
        <taxon>Metazoa</taxon>
        <taxon>Ecdysozoa</taxon>
        <taxon>Nematoda</taxon>
        <taxon>Chromadorea</taxon>
        <taxon>Rhabditida</taxon>
        <taxon>Rhabditina</taxon>
        <taxon>Rhabditomorpha</taxon>
        <taxon>Strongyloidea</taxon>
        <taxon>Strongylidae</taxon>
        <taxon>Strongylus</taxon>
    </lineage>
</organism>
<dbReference type="GO" id="GO:0008115">
    <property type="term" value="F:sarcosine oxidase activity"/>
    <property type="evidence" value="ECO:0007669"/>
    <property type="project" value="TreeGrafter"/>
</dbReference>